<feature type="domain" description="Glycoside hydrolase family 20 catalytic" evidence="9">
    <location>
        <begin position="210"/>
        <end position="572"/>
    </location>
</feature>
<evidence type="ECO:0000259" key="10">
    <source>
        <dbReference type="Pfam" id="PF14845"/>
    </source>
</evidence>
<comment type="catalytic activity">
    <reaction evidence="1 7">
        <text>Hydrolysis of terminal non-reducing N-acetyl-D-hexosamine residues in N-acetyl-beta-D-hexosaminides.</text>
        <dbReference type="EC" id="3.2.1.52"/>
    </reaction>
</comment>
<dbReference type="Pfam" id="PF14845">
    <property type="entry name" value="Glycohydro_20b2"/>
    <property type="match status" value="1"/>
</dbReference>
<evidence type="ECO:0000256" key="6">
    <source>
        <dbReference type="ARBA" id="ARBA00023295"/>
    </source>
</evidence>
<evidence type="ECO:0000256" key="7">
    <source>
        <dbReference type="PIRNR" id="PIRNR001093"/>
    </source>
</evidence>
<dbReference type="PRINTS" id="PR00738">
    <property type="entry name" value="GLHYDRLASE20"/>
</dbReference>
<dbReference type="EC" id="3.2.1.52" evidence="7"/>
<dbReference type="GO" id="GO:0016020">
    <property type="term" value="C:membrane"/>
    <property type="evidence" value="ECO:0007669"/>
    <property type="project" value="TreeGrafter"/>
</dbReference>
<dbReference type="CDD" id="cd06562">
    <property type="entry name" value="GH20_HexA_HexB-like"/>
    <property type="match status" value="1"/>
</dbReference>
<evidence type="ECO:0000256" key="8">
    <source>
        <dbReference type="PIRSR" id="PIRSR001093-1"/>
    </source>
</evidence>
<comment type="caution">
    <text evidence="11">The sequence shown here is derived from an EMBL/GenBank/DDBJ whole genome shotgun (WGS) entry which is preliminary data.</text>
</comment>
<dbReference type="Gene3D" id="3.20.20.80">
    <property type="entry name" value="Glycosidases"/>
    <property type="match status" value="1"/>
</dbReference>
<keyword evidence="6 7" id="KW-0326">Glycosidase</keyword>
<dbReference type="PIRSF" id="PIRSF001093">
    <property type="entry name" value="B-hxosamndse_ab_euk"/>
    <property type="match status" value="1"/>
</dbReference>
<evidence type="ECO:0000313" key="11">
    <source>
        <dbReference type="EMBL" id="KAA8906844.1"/>
    </source>
</evidence>
<dbReference type="GO" id="GO:0005975">
    <property type="term" value="P:carbohydrate metabolic process"/>
    <property type="evidence" value="ECO:0007669"/>
    <property type="project" value="InterPro"/>
</dbReference>
<feature type="domain" description="Beta-hexosaminidase eukaryotic type N-terminal" evidence="10">
    <location>
        <begin position="28"/>
        <end position="185"/>
    </location>
</feature>
<dbReference type="PANTHER" id="PTHR22600">
    <property type="entry name" value="BETA-HEXOSAMINIDASE"/>
    <property type="match status" value="1"/>
</dbReference>
<dbReference type="InterPro" id="IPR029018">
    <property type="entry name" value="Hex-like_dom2"/>
</dbReference>
<dbReference type="EMBL" id="SWFS01000390">
    <property type="protein sequence ID" value="KAA8906844.1"/>
    <property type="molecule type" value="Genomic_DNA"/>
</dbReference>
<dbReference type="InterPro" id="IPR029019">
    <property type="entry name" value="HEX_eukaryotic_N"/>
</dbReference>
<reference evidence="11" key="1">
    <citation type="journal article" date="2019" name="G3 (Bethesda)">
        <title>Genome Assemblies of Two Rare Opportunistic Yeast Pathogens: Diutina rugosa (syn. Candida rugosa) and Trichomonascus ciferrii (syn. Candida ciferrii).</title>
        <authorList>
            <person name="Mixao V."/>
            <person name="Saus E."/>
            <person name="Hansen A.P."/>
            <person name="Lass-Florl C."/>
            <person name="Gabaldon T."/>
        </authorList>
    </citation>
    <scope>NUCLEOTIDE SEQUENCE</scope>
    <source>
        <strain evidence="11">CBS 4856</strain>
    </source>
</reference>
<dbReference type="InterPro" id="IPR025705">
    <property type="entry name" value="Beta_hexosaminidase_sua/sub"/>
</dbReference>
<evidence type="ECO:0000256" key="2">
    <source>
        <dbReference type="ARBA" id="ARBA00006285"/>
    </source>
</evidence>
<dbReference type="GO" id="GO:0016231">
    <property type="term" value="F:beta-N-acetylglucosaminidase activity"/>
    <property type="evidence" value="ECO:0007669"/>
    <property type="project" value="TreeGrafter"/>
</dbReference>
<evidence type="ECO:0000313" key="12">
    <source>
        <dbReference type="Proteomes" id="UP000761534"/>
    </source>
</evidence>
<dbReference type="AlphaFoldDB" id="A0A642UWL7"/>
<gene>
    <name evidence="11" type="ORF">TRICI_005083</name>
</gene>
<dbReference type="Pfam" id="PF00728">
    <property type="entry name" value="Glyco_hydro_20"/>
    <property type="match status" value="1"/>
</dbReference>
<feature type="active site" description="Proton donor" evidence="8">
    <location>
        <position position="374"/>
    </location>
</feature>
<comment type="similarity">
    <text evidence="2 7">Belongs to the glycosyl hydrolase 20 family.</text>
</comment>
<dbReference type="SUPFAM" id="SSF51445">
    <property type="entry name" value="(Trans)glycosidases"/>
    <property type="match status" value="1"/>
</dbReference>
<organism evidence="11 12">
    <name type="scientific">Trichomonascus ciferrii</name>
    <dbReference type="NCBI Taxonomy" id="44093"/>
    <lineage>
        <taxon>Eukaryota</taxon>
        <taxon>Fungi</taxon>
        <taxon>Dikarya</taxon>
        <taxon>Ascomycota</taxon>
        <taxon>Saccharomycotina</taxon>
        <taxon>Dipodascomycetes</taxon>
        <taxon>Dipodascales</taxon>
        <taxon>Trichomonascaceae</taxon>
        <taxon>Trichomonascus</taxon>
        <taxon>Trichomonascus ciferrii complex</taxon>
    </lineage>
</organism>
<dbReference type="InterPro" id="IPR015883">
    <property type="entry name" value="Glyco_hydro_20_cat"/>
</dbReference>
<evidence type="ECO:0000256" key="5">
    <source>
        <dbReference type="ARBA" id="ARBA00023180"/>
    </source>
</evidence>
<evidence type="ECO:0000256" key="1">
    <source>
        <dbReference type="ARBA" id="ARBA00001231"/>
    </source>
</evidence>
<name>A0A642UWL7_9ASCO</name>
<evidence type="ECO:0000256" key="4">
    <source>
        <dbReference type="ARBA" id="ARBA00022801"/>
    </source>
</evidence>
<proteinExistence type="inferred from homology"/>
<dbReference type="InterPro" id="IPR017853">
    <property type="entry name" value="GH"/>
</dbReference>
<dbReference type="GO" id="GO:0030203">
    <property type="term" value="P:glycosaminoglycan metabolic process"/>
    <property type="evidence" value="ECO:0007669"/>
    <property type="project" value="TreeGrafter"/>
</dbReference>
<evidence type="ECO:0000256" key="3">
    <source>
        <dbReference type="ARBA" id="ARBA00022729"/>
    </source>
</evidence>
<dbReference type="OrthoDB" id="428480at2759"/>
<keyword evidence="12" id="KW-1185">Reference proteome</keyword>
<keyword evidence="5" id="KW-0325">Glycoprotein</keyword>
<sequence>MKVTDWLVKGALGLNIQGRFLRPIKMNPLPEPVNVEWGGGMPVLLSQNLSMEVLGKKVDGYHGKVLMSAFNRTMATLRDLEWVPAAVEAPIPKFDSFPEEELDYDDEDVYFDDDLEYVAQMRGRKIPAWKTVRLVDVVVVEVEDMTEELQFGVDEAYELEVGQNVTVRAHNIWGILHAFKTFQQLVVTDPIRPDQMFIERDVKIRDRPLYPHRGIMIDTSRNFLTIDAIKRQIDAMELSKLNVLHWHITDSQSWPVYIKSYPDMVFDAYSNREIYTTQDVKQLVRYAYVRGVRVVPELDIPGHSSAGWRQIDPEIVTCADSWWSNDEWEYHTAVEPNPGHLDILHPKTYEAVYKVYKDISNLFVDHFFHVGMDELQPNCFRFSDRIMEWMHNDALRTWHDLTQYWLERALPIYNSSANRRLVMWEDVLLSPETRAYHLPESIVLQSWNPGRQNIKTLTSLGYHVIVSNVDFLYLDCGHGGWFSNDPRYNEQTNPSPDQSSFNYGGDGGDWCAPFKTWQRIYNFDLTENLTSAQAKRILGAEAPLWSEQVDDTVIDSKLWPRAAALAELLWSGNKDSSGKKRTTSFTQRIYNFREYLIANGIAAAPITSKYCIQHPHACDLYYDQQIINKNPSYDYLAKS</sequence>
<evidence type="ECO:0000259" key="9">
    <source>
        <dbReference type="Pfam" id="PF00728"/>
    </source>
</evidence>
<keyword evidence="3" id="KW-0732">Signal</keyword>
<dbReference type="FunFam" id="3.20.20.80:FF:000063">
    <property type="entry name" value="Beta-hexosaminidase"/>
    <property type="match status" value="1"/>
</dbReference>
<dbReference type="SUPFAM" id="SSF55545">
    <property type="entry name" value="beta-N-acetylhexosaminidase-like domain"/>
    <property type="match status" value="1"/>
</dbReference>
<keyword evidence="4 7" id="KW-0378">Hydrolase</keyword>
<dbReference type="PANTHER" id="PTHR22600:SF26">
    <property type="entry name" value="BETA-N-ACETYLHEXOSAMINIDASE"/>
    <property type="match status" value="1"/>
</dbReference>
<dbReference type="VEuPathDB" id="FungiDB:TRICI_005083"/>
<dbReference type="Gene3D" id="3.30.379.10">
    <property type="entry name" value="Chitobiase/beta-hexosaminidase domain 2-like"/>
    <property type="match status" value="1"/>
</dbReference>
<protein>
    <recommendedName>
        <fullName evidence="7">Beta-hexosaminidase</fullName>
        <ecNumber evidence="7">3.2.1.52</ecNumber>
    </recommendedName>
</protein>
<accession>A0A642UWL7</accession>
<dbReference type="Proteomes" id="UP000761534">
    <property type="component" value="Unassembled WGS sequence"/>
</dbReference>